<keyword evidence="2" id="KW-1185">Reference proteome</keyword>
<sequence length="122" mass="13502">MAEGVARSLNVTSCYVCRGTLVGDRWPWEATELVLNQAMPDITAPLTSNDGQWILEHTVIGQYCLARGGENLKHSVGNLICSGQRYYNATSIQSVLLGNREEKNPFAKFPRLAEAWHNPGRA</sequence>
<gene>
    <name evidence="1" type="ORF">HJG63_008529</name>
</gene>
<evidence type="ECO:0000313" key="1">
    <source>
        <dbReference type="EMBL" id="KAF6422689.1"/>
    </source>
</evidence>
<protein>
    <submittedName>
        <fullName evidence="1">Uncharacterized protein</fullName>
    </submittedName>
</protein>
<proteinExistence type="predicted"/>
<dbReference type="EMBL" id="JACASE010000012">
    <property type="protein sequence ID" value="KAF6422689.1"/>
    <property type="molecule type" value="Genomic_DNA"/>
</dbReference>
<dbReference type="Proteomes" id="UP000593571">
    <property type="component" value="Unassembled WGS sequence"/>
</dbReference>
<name>A0A7J8DI55_ROUAE</name>
<accession>A0A7J8DI55</accession>
<evidence type="ECO:0000313" key="2">
    <source>
        <dbReference type="Proteomes" id="UP000593571"/>
    </source>
</evidence>
<comment type="caution">
    <text evidence="1">The sequence shown here is derived from an EMBL/GenBank/DDBJ whole genome shotgun (WGS) entry which is preliminary data.</text>
</comment>
<reference evidence="1 2" key="1">
    <citation type="journal article" date="2020" name="Nature">
        <title>Six reference-quality genomes reveal evolution of bat adaptations.</title>
        <authorList>
            <person name="Jebb D."/>
            <person name="Huang Z."/>
            <person name="Pippel M."/>
            <person name="Hughes G.M."/>
            <person name="Lavrichenko K."/>
            <person name="Devanna P."/>
            <person name="Winkler S."/>
            <person name="Jermiin L.S."/>
            <person name="Skirmuntt E.C."/>
            <person name="Katzourakis A."/>
            <person name="Burkitt-Gray L."/>
            <person name="Ray D.A."/>
            <person name="Sullivan K.A.M."/>
            <person name="Roscito J.G."/>
            <person name="Kirilenko B.M."/>
            <person name="Davalos L.M."/>
            <person name="Corthals A.P."/>
            <person name="Power M.L."/>
            <person name="Jones G."/>
            <person name="Ransome R.D."/>
            <person name="Dechmann D.K.N."/>
            <person name="Locatelli A.G."/>
            <person name="Puechmaille S.J."/>
            <person name="Fedrigo O."/>
            <person name="Jarvis E.D."/>
            <person name="Hiller M."/>
            <person name="Vernes S.C."/>
            <person name="Myers E.W."/>
            <person name="Teeling E.C."/>
        </authorList>
    </citation>
    <scope>NUCLEOTIDE SEQUENCE [LARGE SCALE GENOMIC DNA]</scope>
    <source>
        <strain evidence="1">MRouAeg1</strain>
        <tissue evidence="1">Muscle</tissue>
    </source>
</reference>
<dbReference type="AlphaFoldDB" id="A0A7J8DI55"/>
<organism evidence="1 2">
    <name type="scientific">Rousettus aegyptiacus</name>
    <name type="common">Egyptian fruit bat</name>
    <name type="synonym">Pteropus aegyptiacus</name>
    <dbReference type="NCBI Taxonomy" id="9407"/>
    <lineage>
        <taxon>Eukaryota</taxon>
        <taxon>Metazoa</taxon>
        <taxon>Chordata</taxon>
        <taxon>Craniata</taxon>
        <taxon>Vertebrata</taxon>
        <taxon>Euteleostomi</taxon>
        <taxon>Mammalia</taxon>
        <taxon>Eutheria</taxon>
        <taxon>Laurasiatheria</taxon>
        <taxon>Chiroptera</taxon>
        <taxon>Yinpterochiroptera</taxon>
        <taxon>Pteropodoidea</taxon>
        <taxon>Pteropodidae</taxon>
        <taxon>Rousettinae</taxon>
        <taxon>Rousettus</taxon>
    </lineage>
</organism>